<evidence type="ECO:0000313" key="13">
    <source>
        <dbReference type="EnsemblPlants" id="AUR62004561-RA:cds"/>
    </source>
</evidence>
<evidence type="ECO:0000256" key="7">
    <source>
        <dbReference type="ARBA" id="ARBA00023242"/>
    </source>
</evidence>
<dbReference type="InterPro" id="IPR001789">
    <property type="entry name" value="Sig_transdc_resp-reg_receiver"/>
</dbReference>
<feature type="domain" description="Response regulatory" evidence="11">
    <location>
        <begin position="19"/>
        <end position="138"/>
    </location>
</feature>
<dbReference type="PANTHER" id="PTHR43874">
    <property type="entry name" value="TWO-COMPONENT RESPONSE REGULATOR"/>
    <property type="match status" value="1"/>
</dbReference>
<reference evidence="13" key="1">
    <citation type="journal article" date="2017" name="Nature">
        <title>The genome of Chenopodium quinoa.</title>
        <authorList>
            <person name="Jarvis D.E."/>
            <person name="Ho Y.S."/>
            <person name="Lightfoot D.J."/>
            <person name="Schmoeckel S.M."/>
            <person name="Li B."/>
            <person name="Borm T.J.A."/>
            <person name="Ohyanagi H."/>
            <person name="Mineta K."/>
            <person name="Michell C.T."/>
            <person name="Saber N."/>
            <person name="Kharbatia N.M."/>
            <person name="Rupper R.R."/>
            <person name="Sharp A.R."/>
            <person name="Dally N."/>
            <person name="Boughton B.A."/>
            <person name="Woo Y.H."/>
            <person name="Gao G."/>
            <person name="Schijlen E.G.W.M."/>
            <person name="Guo X."/>
            <person name="Momin A.A."/>
            <person name="Negrao S."/>
            <person name="Al-Babili S."/>
            <person name="Gehring C."/>
            <person name="Roessner U."/>
            <person name="Jung C."/>
            <person name="Murphy K."/>
            <person name="Arold S.T."/>
            <person name="Gojobori T."/>
            <person name="van der Linden C.G."/>
            <person name="van Loo E.N."/>
            <person name="Jellen E.N."/>
            <person name="Maughan P.J."/>
            <person name="Tester M."/>
        </authorList>
    </citation>
    <scope>NUCLEOTIDE SEQUENCE [LARGE SCALE GENOMIC DNA]</scope>
    <source>
        <strain evidence="13">cv. PI 614886</strain>
    </source>
</reference>
<dbReference type="InterPro" id="IPR011006">
    <property type="entry name" value="CheY-like_superfamily"/>
</dbReference>
<dbReference type="AlphaFoldDB" id="A0A803KZV1"/>
<dbReference type="SMART" id="SM00448">
    <property type="entry name" value="REC"/>
    <property type="match status" value="1"/>
</dbReference>
<name>A0A803KZV1_CHEQI</name>
<sequence>MDVVVMEVEEEEEERENGSEDLKWENIMPRMVLRVLLVEADDSTLAAISDGLKAWEILKRRHNSIDLILTELDLPSISGYALLTLIMEHDDCKNIPVIIMSSQDSISMVLKCLLKGAADFLVKPVRKNELKNLWRHVWKRLANNGGNNPQNLTIGQHKAEAPFENNQAINHSGDNVSSSWRSSDFSEKATDAQCLLQMKHGEETEVSGREDKHQAKDVKLEEGLSLPTNVIDDNTDKLGSNVQLSKEVNVSTSPRVEDGSCAGIATDDGGKGPGNHTYRAKIAGHDLPQPSIEAVDLIGRIKEQEGAAREKSVNGEFNEHNSTPALELSLKRPLNSETKEVHERQILNHSKASAFSWYSSIKKPQTSVPSSGDELPKIKGTTDSLLWPKPCSSDLENKPNILAPQSAICDPVSPHHQIGPVPLPGLAFDSGVWASYGAVFQPIFNPYTRPTARSPNSALQREESPLMTSPSKLSDPGTHSSIQGCGQAGDELKAKESADQSGYNSSQVVDPSGSITQCNDFGNQQNLSAHGSASEITDVNATAPGMKESSLVEETEGCKPLVHDQFKLKMGLHSAEREAALAKFLQKRKNRCFEKKVRYQSRKKLAEQRPRVKGQFVRQVPSDQVVATDKL</sequence>
<evidence type="ECO:0000259" key="12">
    <source>
        <dbReference type="PROSITE" id="PS51017"/>
    </source>
</evidence>
<reference evidence="13" key="2">
    <citation type="submission" date="2021-03" db="UniProtKB">
        <authorList>
            <consortium name="EnsemblPlants"/>
        </authorList>
    </citation>
    <scope>IDENTIFICATION</scope>
</reference>
<evidence type="ECO:0000256" key="5">
    <source>
        <dbReference type="ARBA" id="ARBA00023108"/>
    </source>
</evidence>
<dbReference type="Pfam" id="PF06203">
    <property type="entry name" value="CCT"/>
    <property type="match status" value="1"/>
</dbReference>
<dbReference type="Pfam" id="PF00072">
    <property type="entry name" value="Response_reg"/>
    <property type="match status" value="1"/>
</dbReference>
<evidence type="ECO:0000256" key="2">
    <source>
        <dbReference type="ARBA" id="ARBA00010330"/>
    </source>
</evidence>
<comment type="caution">
    <text evidence="8">Lacks conserved residue(s) required for the propagation of feature annotation.</text>
</comment>
<comment type="similarity">
    <text evidence="2">Belongs to the ARR-like family.</text>
</comment>
<dbReference type="InterPro" id="IPR010402">
    <property type="entry name" value="CCT_domain"/>
</dbReference>
<proteinExistence type="inferred from homology"/>
<keyword evidence="4" id="KW-0805">Transcription regulation</keyword>
<dbReference type="PROSITE" id="PS50110">
    <property type="entry name" value="RESPONSE_REGULATORY"/>
    <property type="match status" value="1"/>
</dbReference>
<dbReference type="Gramene" id="AUR62004561-RA">
    <property type="protein sequence ID" value="AUR62004561-RA:cds"/>
    <property type="gene ID" value="AUR62004561"/>
</dbReference>
<evidence type="ECO:0000256" key="3">
    <source>
        <dbReference type="ARBA" id="ARBA00023012"/>
    </source>
</evidence>
<accession>A0A803KZV1</accession>
<keyword evidence="6" id="KW-0804">Transcription</keyword>
<dbReference type="InterPro" id="IPR045279">
    <property type="entry name" value="ARR-like"/>
</dbReference>
<evidence type="ECO:0000256" key="6">
    <source>
        <dbReference type="ARBA" id="ARBA00023163"/>
    </source>
</evidence>
<keyword evidence="14" id="KW-1185">Reference proteome</keyword>
<evidence type="ECO:0000256" key="8">
    <source>
        <dbReference type="PROSITE-ProRule" id="PRU00169"/>
    </source>
</evidence>
<organism evidence="13 14">
    <name type="scientific">Chenopodium quinoa</name>
    <name type="common">Quinoa</name>
    <dbReference type="NCBI Taxonomy" id="63459"/>
    <lineage>
        <taxon>Eukaryota</taxon>
        <taxon>Viridiplantae</taxon>
        <taxon>Streptophyta</taxon>
        <taxon>Embryophyta</taxon>
        <taxon>Tracheophyta</taxon>
        <taxon>Spermatophyta</taxon>
        <taxon>Magnoliopsida</taxon>
        <taxon>eudicotyledons</taxon>
        <taxon>Gunneridae</taxon>
        <taxon>Pentapetalae</taxon>
        <taxon>Caryophyllales</taxon>
        <taxon>Chenopodiaceae</taxon>
        <taxon>Chenopodioideae</taxon>
        <taxon>Atripliceae</taxon>
        <taxon>Chenopodium</taxon>
    </lineage>
</organism>
<dbReference type="PROSITE" id="PS51017">
    <property type="entry name" value="CCT"/>
    <property type="match status" value="1"/>
</dbReference>
<dbReference type="OMA" id="KHPDENC"/>
<dbReference type="SMR" id="A0A803KZV1"/>
<keyword evidence="3" id="KW-0902">Two-component regulatory system</keyword>
<dbReference type="EnsemblPlants" id="AUR62004561-RA">
    <property type="protein sequence ID" value="AUR62004561-RA:cds"/>
    <property type="gene ID" value="AUR62004561"/>
</dbReference>
<feature type="region of interest" description="Disordered" evidence="10">
    <location>
        <begin position="250"/>
        <end position="273"/>
    </location>
</feature>
<evidence type="ECO:0000256" key="4">
    <source>
        <dbReference type="ARBA" id="ARBA00023015"/>
    </source>
</evidence>
<feature type="domain" description="CCT" evidence="12">
    <location>
        <begin position="577"/>
        <end position="619"/>
    </location>
</feature>
<feature type="region of interest" description="Disordered" evidence="10">
    <location>
        <begin position="447"/>
        <end position="509"/>
    </location>
</feature>
<protein>
    <submittedName>
        <fullName evidence="13">Uncharacterized protein</fullName>
    </submittedName>
</protein>
<dbReference type="PANTHER" id="PTHR43874:SF146">
    <property type="entry name" value="TWO-COMPONENT RESPONSE REGULATOR-LIKE APRR9"/>
    <property type="match status" value="1"/>
</dbReference>
<dbReference type="GO" id="GO:0009736">
    <property type="term" value="P:cytokinin-activated signaling pathway"/>
    <property type="evidence" value="ECO:0007669"/>
    <property type="project" value="InterPro"/>
</dbReference>
<evidence type="ECO:0000256" key="10">
    <source>
        <dbReference type="SAM" id="MobiDB-lite"/>
    </source>
</evidence>
<evidence type="ECO:0000256" key="1">
    <source>
        <dbReference type="ARBA" id="ARBA00004123"/>
    </source>
</evidence>
<dbReference type="GO" id="GO:0000160">
    <property type="term" value="P:phosphorelay signal transduction system"/>
    <property type="evidence" value="ECO:0007669"/>
    <property type="project" value="UniProtKB-KW"/>
</dbReference>
<dbReference type="Proteomes" id="UP000596660">
    <property type="component" value="Unplaced"/>
</dbReference>
<keyword evidence="5" id="KW-0090">Biological rhythms</keyword>
<evidence type="ECO:0000313" key="14">
    <source>
        <dbReference type="Proteomes" id="UP000596660"/>
    </source>
</evidence>
<dbReference type="SUPFAM" id="SSF52172">
    <property type="entry name" value="CheY-like"/>
    <property type="match status" value="1"/>
</dbReference>
<feature type="compositionally biased region" description="Polar residues" evidence="10">
    <location>
        <begin position="499"/>
        <end position="509"/>
    </location>
</feature>
<keyword evidence="7 9" id="KW-0539">Nucleus</keyword>
<feature type="compositionally biased region" description="Polar residues" evidence="10">
    <location>
        <begin position="466"/>
        <end position="484"/>
    </location>
</feature>
<dbReference type="Gene3D" id="3.40.50.2300">
    <property type="match status" value="1"/>
</dbReference>
<dbReference type="GO" id="GO:0048511">
    <property type="term" value="P:rhythmic process"/>
    <property type="evidence" value="ECO:0007669"/>
    <property type="project" value="UniProtKB-KW"/>
</dbReference>
<dbReference type="GO" id="GO:0005634">
    <property type="term" value="C:nucleus"/>
    <property type="evidence" value="ECO:0007669"/>
    <property type="project" value="UniProtKB-SubCell"/>
</dbReference>
<evidence type="ECO:0000259" key="11">
    <source>
        <dbReference type="PROSITE" id="PS50110"/>
    </source>
</evidence>
<comment type="subcellular location">
    <subcellularLocation>
        <location evidence="1 9">Nucleus</location>
    </subcellularLocation>
</comment>
<evidence type="ECO:0000256" key="9">
    <source>
        <dbReference type="PROSITE-ProRule" id="PRU00357"/>
    </source>
</evidence>